<dbReference type="InterPro" id="IPR005074">
    <property type="entry name" value="Peptidase_C39"/>
</dbReference>
<dbReference type="InterPro" id="IPR036640">
    <property type="entry name" value="ABC1_TM_sf"/>
</dbReference>
<dbReference type="GO" id="GO:0034040">
    <property type="term" value="F:ATPase-coupled lipid transmembrane transporter activity"/>
    <property type="evidence" value="ECO:0007669"/>
    <property type="project" value="TreeGrafter"/>
</dbReference>
<dbReference type="InterPro" id="IPR039421">
    <property type="entry name" value="Type_1_exporter"/>
</dbReference>
<dbReference type="GO" id="GO:0016887">
    <property type="term" value="F:ATP hydrolysis activity"/>
    <property type="evidence" value="ECO:0007669"/>
    <property type="project" value="InterPro"/>
</dbReference>
<feature type="transmembrane region" description="Helical" evidence="7">
    <location>
        <begin position="274"/>
        <end position="296"/>
    </location>
</feature>
<dbReference type="PROSITE" id="PS50929">
    <property type="entry name" value="ABC_TM1F"/>
    <property type="match status" value="1"/>
</dbReference>
<sequence>MKLGEWADQEHRGNDDVLDCLAHIATLYDRPSSPTIIQAGLSLTEDGRLPFHQAEAALDQLGLGCDPVVRPLAKWRKKHVPAVLKLTNGRAAVLLDIEGEDVKLFVPGRDETLWASRESLTGIFDGHAVAVWPDHRKERATELAWDQQVKKHWFWQEVWRVRKSFGFVVAAATIINLLAFALPLFTMNVYDRIIPNKAVSSLWVLAIGVMLAFSMDFALRIARARLIDETGRKLDARLSQKLFEKLLNIPLASRKGSTGAFVRRVSEFEQVRDFFASTTVVLVVDLAFLFVFLALITLIAGWLAVVPLLAMAIMATAGFSLQKAMGKAALEAQADAGLQHTALVEAVSGLETLKACRAEGRMLGRWQRYSEMSAQTQEKLRRLTAISVNLASLCQQTTSISLIIGGFYLFNAGIISMGAIIAVVMLAGRSLAPVGQFAFLFTRARQAFTTLEGLQGMMEMDDERQAGARSILPEIRNGDIAMEHACFSYPESSLPALNDVSLHINHGERIGIIGRVASGKSTLGRMLCGLYQPTEGAIRIDGLDSRQYHAHEVRSAFRFVGQDAVLFSGTIRENLMLGAQEADERRLVEALTKSGANYFFAGDAGGFDMQVGERGSRLSGGQRSFLVLARALVEPSRLLFLDEPTGAMDSGTEQMFIDHLKKALTPQQTLVVSTHRNAMLSLVDRLIVIDKGRIVADGPKDKILSSLAGKALGG</sequence>
<comment type="subcellular location">
    <subcellularLocation>
        <location evidence="1">Cell membrane</location>
        <topology evidence="1">Multi-pass membrane protein</topology>
    </subcellularLocation>
</comment>
<dbReference type="GO" id="GO:0005524">
    <property type="term" value="F:ATP binding"/>
    <property type="evidence" value="ECO:0007669"/>
    <property type="project" value="UniProtKB-KW"/>
</dbReference>
<feature type="transmembrane region" description="Helical" evidence="7">
    <location>
        <begin position="402"/>
        <end position="427"/>
    </location>
</feature>
<reference evidence="11 12" key="1">
    <citation type="submission" date="2020-08" db="EMBL/GenBank/DDBJ databases">
        <title>Genomic Encyclopedia of Type Strains, Phase IV (KMG-IV): sequencing the most valuable type-strain genomes for metagenomic binning, comparative biology and taxonomic classification.</title>
        <authorList>
            <person name="Goeker M."/>
        </authorList>
    </citation>
    <scope>NUCLEOTIDE SEQUENCE [LARGE SCALE GENOMIC DNA]</scope>
    <source>
        <strain evidence="11 12">DSM 7465</strain>
    </source>
</reference>
<keyword evidence="5 7" id="KW-1133">Transmembrane helix</keyword>
<dbReference type="InterPro" id="IPR003439">
    <property type="entry name" value="ABC_transporter-like_ATP-bd"/>
</dbReference>
<dbReference type="PROSITE" id="PS50893">
    <property type="entry name" value="ABC_TRANSPORTER_2"/>
    <property type="match status" value="1"/>
</dbReference>
<evidence type="ECO:0000256" key="7">
    <source>
        <dbReference type="SAM" id="Phobius"/>
    </source>
</evidence>
<evidence type="ECO:0000259" key="8">
    <source>
        <dbReference type="PROSITE" id="PS50893"/>
    </source>
</evidence>
<dbReference type="InterPro" id="IPR011527">
    <property type="entry name" value="ABC1_TM_dom"/>
</dbReference>
<accession>A0A840HXG6</accession>
<dbReference type="Gene3D" id="1.20.1560.10">
    <property type="entry name" value="ABC transporter type 1, transmembrane domain"/>
    <property type="match status" value="1"/>
</dbReference>
<keyword evidence="12" id="KW-1185">Reference proteome</keyword>
<evidence type="ECO:0000256" key="2">
    <source>
        <dbReference type="ARBA" id="ARBA00022692"/>
    </source>
</evidence>
<dbReference type="GO" id="GO:0140359">
    <property type="term" value="F:ABC-type transporter activity"/>
    <property type="evidence" value="ECO:0007669"/>
    <property type="project" value="InterPro"/>
</dbReference>
<evidence type="ECO:0000259" key="10">
    <source>
        <dbReference type="PROSITE" id="PS50990"/>
    </source>
</evidence>
<dbReference type="GO" id="GO:0008233">
    <property type="term" value="F:peptidase activity"/>
    <property type="evidence" value="ECO:0007669"/>
    <property type="project" value="InterPro"/>
</dbReference>
<dbReference type="GO" id="GO:0006508">
    <property type="term" value="P:proteolysis"/>
    <property type="evidence" value="ECO:0007669"/>
    <property type="project" value="InterPro"/>
</dbReference>
<dbReference type="AlphaFoldDB" id="A0A840HXG6"/>
<keyword evidence="2 7" id="KW-0812">Transmembrane</keyword>
<evidence type="ECO:0000256" key="6">
    <source>
        <dbReference type="ARBA" id="ARBA00023136"/>
    </source>
</evidence>
<organism evidence="11 12">
    <name type="scientific">Rhizorhapis suberifaciens</name>
    <name type="common">corky root of lettuce</name>
    <dbReference type="NCBI Taxonomy" id="13656"/>
    <lineage>
        <taxon>Bacteria</taxon>
        <taxon>Pseudomonadati</taxon>
        <taxon>Pseudomonadota</taxon>
        <taxon>Alphaproteobacteria</taxon>
        <taxon>Sphingomonadales</taxon>
        <taxon>Sphingomonadaceae</taxon>
        <taxon>Rhizorhapis</taxon>
    </lineage>
</organism>
<dbReference type="CDD" id="cd18587">
    <property type="entry name" value="ABC_6TM_LapB_like"/>
    <property type="match status" value="1"/>
</dbReference>
<feature type="transmembrane region" description="Helical" evidence="7">
    <location>
        <begin position="165"/>
        <end position="186"/>
    </location>
</feature>
<gene>
    <name evidence="11" type="ORF">HNQ99_002468</name>
</gene>
<feature type="transmembrane region" description="Helical" evidence="7">
    <location>
        <begin position="302"/>
        <end position="321"/>
    </location>
</feature>
<dbReference type="Proteomes" id="UP000575068">
    <property type="component" value="Unassembled WGS sequence"/>
</dbReference>
<evidence type="ECO:0000256" key="3">
    <source>
        <dbReference type="ARBA" id="ARBA00022741"/>
    </source>
</evidence>
<dbReference type="PANTHER" id="PTHR24221">
    <property type="entry name" value="ATP-BINDING CASSETTE SUB-FAMILY B"/>
    <property type="match status" value="1"/>
</dbReference>
<evidence type="ECO:0000256" key="5">
    <source>
        <dbReference type="ARBA" id="ARBA00022989"/>
    </source>
</evidence>
<comment type="caution">
    <text evidence="11">The sequence shown here is derived from an EMBL/GenBank/DDBJ whole genome shotgun (WGS) entry which is preliminary data.</text>
</comment>
<evidence type="ECO:0000313" key="11">
    <source>
        <dbReference type="EMBL" id="MBB4642146.1"/>
    </source>
</evidence>
<dbReference type="GO" id="GO:0005886">
    <property type="term" value="C:plasma membrane"/>
    <property type="evidence" value="ECO:0007669"/>
    <property type="project" value="UniProtKB-SubCell"/>
</dbReference>
<dbReference type="InterPro" id="IPR027417">
    <property type="entry name" value="P-loop_NTPase"/>
</dbReference>
<feature type="domain" description="ABC transmembrane type-1" evidence="9">
    <location>
        <begin position="167"/>
        <end position="446"/>
    </location>
</feature>
<feature type="domain" description="Peptidase C39" evidence="10">
    <location>
        <begin position="9"/>
        <end position="131"/>
    </location>
</feature>
<dbReference type="Gene3D" id="3.40.50.300">
    <property type="entry name" value="P-loop containing nucleotide triphosphate hydrolases"/>
    <property type="match status" value="1"/>
</dbReference>
<dbReference type="Pfam" id="PF00664">
    <property type="entry name" value="ABC_membrane"/>
    <property type="match status" value="1"/>
</dbReference>
<evidence type="ECO:0000256" key="4">
    <source>
        <dbReference type="ARBA" id="ARBA00022840"/>
    </source>
</evidence>
<dbReference type="InterPro" id="IPR003593">
    <property type="entry name" value="AAA+_ATPase"/>
</dbReference>
<dbReference type="Gene3D" id="3.90.70.10">
    <property type="entry name" value="Cysteine proteinases"/>
    <property type="match status" value="1"/>
</dbReference>
<feature type="transmembrane region" description="Helical" evidence="7">
    <location>
        <begin position="198"/>
        <end position="219"/>
    </location>
</feature>
<proteinExistence type="predicted"/>
<name>A0A840HXG6_9SPHN</name>
<feature type="domain" description="ABC transporter" evidence="8">
    <location>
        <begin position="475"/>
        <end position="712"/>
    </location>
</feature>
<protein>
    <submittedName>
        <fullName evidence="11">ATP-binding cassette subfamily C protein LapB</fullName>
    </submittedName>
</protein>
<dbReference type="RefSeq" id="WP_184475922.1">
    <property type="nucleotide sequence ID" value="NZ_JACHOV010000009.1"/>
</dbReference>
<dbReference type="SUPFAM" id="SSF90123">
    <property type="entry name" value="ABC transporter transmembrane region"/>
    <property type="match status" value="1"/>
</dbReference>
<keyword evidence="4 11" id="KW-0067">ATP-binding</keyword>
<dbReference type="NCBIfam" id="TIGR03375">
    <property type="entry name" value="type_I_sec_LssB"/>
    <property type="match status" value="1"/>
</dbReference>
<dbReference type="EMBL" id="JACHOV010000009">
    <property type="protein sequence ID" value="MBB4642146.1"/>
    <property type="molecule type" value="Genomic_DNA"/>
</dbReference>
<keyword evidence="6 7" id="KW-0472">Membrane</keyword>
<dbReference type="InterPro" id="IPR017750">
    <property type="entry name" value="ATPase_T1SS"/>
</dbReference>
<dbReference type="SMART" id="SM00382">
    <property type="entry name" value="AAA"/>
    <property type="match status" value="1"/>
</dbReference>
<evidence type="ECO:0000259" key="9">
    <source>
        <dbReference type="PROSITE" id="PS50929"/>
    </source>
</evidence>
<dbReference type="PANTHER" id="PTHR24221:SF248">
    <property type="entry name" value="ABC TRANSPORTER TRANSMEMBRANE REGION"/>
    <property type="match status" value="1"/>
</dbReference>
<evidence type="ECO:0000313" key="12">
    <source>
        <dbReference type="Proteomes" id="UP000575068"/>
    </source>
</evidence>
<keyword evidence="3" id="KW-0547">Nucleotide-binding</keyword>
<evidence type="ECO:0000256" key="1">
    <source>
        <dbReference type="ARBA" id="ARBA00004651"/>
    </source>
</evidence>
<dbReference type="Pfam" id="PF00005">
    <property type="entry name" value="ABC_tran"/>
    <property type="match status" value="1"/>
</dbReference>
<dbReference type="SUPFAM" id="SSF52540">
    <property type="entry name" value="P-loop containing nucleoside triphosphate hydrolases"/>
    <property type="match status" value="1"/>
</dbReference>
<dbReference type="PROSITE" id="PS50990">
    <property type="entry name" value="PEPTIDASE_C39"/>
    <property type="match status" value="1"/>
</dbReference>